<dbReference type="EMBL" id="JAKIKT010000007">
    <property type="protein sequence ID" value="MCL2915563.1"/>
    <property type="molecule type" value="Genomic_DNA"/>
</dbReference>
<dbReference type="SMART" id="SM00530">
    <property type="entry name" value="HTH_XRE"/>
    <property type="match status" value="1"/>
</dbReference>
<keyword evidence="4" id="KW-1185">Reference proteome</keyword>
<feature type="transmembrane region" description="Helical" evidence="1">
    <location>
        <begin position="77"/>
        <end position="98"/>
    </location>
</feature>
<reference evidence="3 4" key="1">
    <citation type="submission" date="2022-01" db="EMBL/GenBank/DDBJ databases">
        <title>Whole genome-based taxonomy of the Shewanellaceae.</title>
        <authorList>
            <person name="Martin-Rodriguez A.J."/>
        </authorList>
    </citation>
    <scope>NUCLEOTIDE SEQUENCE [LARGE SCALE GENOMIC DNA]</scope>
    <source>
        <strain evidence="3 4">DSM 21332</strain>
    </source>
</reference>
<feature type="domain" description="HTH cro/C1-type" evidence="2">
    <location>
        <begin position="8"/>
        <end position="61"/>
    </location>
</feature>
<dbReference type="PROSITE" id="PS50943">
    <property type="entry name" value="HTH_CROC1"/>
    <property type="match status" value="1"/>
</dbReference>
<keyword evidence="1" id="KW-1133">Transmembrane helix</keyword>
<protein>
    <submittedName>
        <fullName evidence="3">Helix-turn-helix domain-containing protein</fullName>
    </submittedName>
</protein>
<evidence type="ECO:0000313" key="3">
    <source>
        <dbReference type="EMBL" id="MCL2915563.1"/>
    </source>
</evidence>
<dbReference type="SUPFAM" id="SSF47413">
    <property type="entry name" value="lambda repressor-like DNA-binding domains"/>
    <property type="match status" value="1"/>
</dbReference>
<dbReference type="InterPro" id="IPR001387">
    <property type="entry name" value="Cro/C1-type_HTH"/>
</dbReference>
<evidence type="ECO:0000313" key="4">
    <source>
        <dbReference type="Proteomes" id="UP001202831"/>
    </source>
</evidence>
<dbReference type="InterPro" id="IPR010982">
    <property type="entry name" value="Lambda_DNA-bd_dom_sf"/>
</dbReference>
<evidence type="ECO:0000256" key="1">
    <source>
        <dbReference type="SAM" id="Phobius"/>
    </source>
</evidence>
<proteinExistence type="predicted"/>
<comment type="caution">
    <text evidence="3">The sequence shown here is derived from an EMBL/GenBank/DDBJ whole genome shotgun (WGS) entry which is preliminary data.</text>
</comment>
<accession>A0ABT0NAS8</accession>
<dbReference type="Pfam" id="PF01381">
    <property type="entry name" value="HTH_3"/>
    <property type="match status" value="1"/>
</dbReference>
<dbReference type="RefSeq" id="WP_248935838.1">
    <property type="nucleotide sequence ID" value="NZ_JAKIKT010000007.1"/>
</dbReference>
<sequence>MQLSAQKIKRCREQKGWSQEVLAKATGLSLRTIQRIEADKRASAESVLAIASALEVMPNQLQSADDEIQVNWTRRMIMTGAIAIAALLATLISLFNLVSDVSHYLDLPTLMFMSGFTALFSLLSFGTSGFKKVMTGLKYLFAREVIGGESARLLGKLYGQQITYLYASAVVLLLIGLIAVIKDIATDPATSNLLYLLDNILPVLILPFLYAVVINEAILRPLKHKLELHSG</sequence>
<organism evidence="3 4">
    <name type="scientific">Shewanella corallii</name>
    <dbReference type="NCBI Taxonomy" id="560080"/>
    <lineage>
        <taxon>Bacteria</taxon>
        <taxon>Pseudomonadati</taxon>
        <taxon>Pseudomonadota</taxon>
        <taxon>Gammaproteobacteria</taxon>
        <taxon>Alteromonadales</taxon>
        <taxon>Shewanellaceae</taxon>
        <taxon>Shewanella</taxon>
    </lineage>
</organism>
<keyword evidence="1" id="KW-0472">Membrane</keyword>
<dbReference type="Proteomes" id="UP001202831">
    <property type="component" value="Unassembled WGS sequence"/>
</dbReference>
<keyword evidence="1" id="KW-0812">Transmembrane</keyword>
<feature type="transmembrane region" description="Helical" evidence="1">
    <location>
        <begin position="110"/>
        <end position="130"/>
    </location>
</feature>
<name>A0ABT0NAS8_9GAMM</name>
<dbReference type="Gene3D" id="1.10.260.40">
    <property type="entry name" value="lambda repressor-like DNA-binding domains"/>
    <property type="match status" value="1"/>
</dbReference>
<gene>
    <name evidence="3" type="ORF">L2725_17550</name>
</gene>
<evidence type="ECO:0000259" key="2">
    <source>
        <dbReference type="PROSITE" id="PS50943"/>
    </source>
</evidence>
<dbReference type="CDD" id="cd00093">
    <property type="entry name" value="HTH_XRE"/>
    <property type="match status" value="1"/>
</dbReference>
<feature type="transmembrane region" description="Helical" evidence="1">
    <location>
        <begin position="162"/>
        <end position="181"/>
    </location>
</feature>
<feature type="transmembrane region" description="Helical" evidence="1">
    <location>
        <begin position="193"/>
        <end position="213"/>
    </location>
</feature>